<feature type="compositionally biased region" description="Polar residues" evidence="1">
    <location>
        <begin position="40"/>
        <end position="49"/>
    </location>
</feature>
<sequence length="144" mass="15577">MQKNPNGRGTSDQDKVNRNLKQSSNKDVEFGTEGVVEATSGDSAGQNESFRGRTIRQLNPVNESSPEFHSKQIVAVRRNGRNISAVQFQDGSSVDVEEAIALAEEGYIEGVNTGTTRGSDGKQKTLRSYPDGDASNNLDNLPSF</sequence>
<protein>
    <recommendedName>
        <fullName evidence="4">DUF3892 domain-containing protein</fullName>
    </recommendedName>
</protein>
<dbReference type="OrthoDB" id="40749at10239"/>
<dbReference type="RefSeq" id="YP_009302407.1">
    <property type="nucleotide sequence ID" value="NC_031245.1"/>
</dbReference>
<keyword evidence="3" id="KW-1185">Reference proteome</keyword>
<evidence type="ECO:0000313" key="3">
    <source>
        <dbReference type="Proteomes" id="UP000203261"/>
    </source>
</evidence>
<feature type="region of interest" description="Disordered" evidence="1">
    <location>
        <begin position="111"/>
        <end position="144"/>
    </location>
</feature>
<dbReference type="Proteomes" id="UP000203261">
    <property type="component" value="Segment"/>
</dbReference>
<feature type="compositionally biased region" description="Polar residues" evidence="1">
    <location>
        <begin position="1"/>
        <end position="10"/>
    </location>
</feature>
<dbReference type="EMBL" id="KT624200">
    <property type="protein sequence ID" value="AMM44818.1"/>
    <property type="molecule type" value="Genomic_DNA"/>
</dbReference>
<evidence type="ECO:0000256" key="1">
    <source>
        <dbReference type="SAM" id="MobiDB-lite"/>
    </source>
</evidence>
<name>A0A127AW17_9CAUD</name>
<evidence type="ECO:0000313" key="2">
    <source>
        <dbReference type="EMBL" id="AMM44818.1"/>
    </source>
</evidence>
<accession>A0A127AW17</accession>
<dbReference type="GeneID" id="29125187"/>
<reference evidence="2 3" key="1">
    <citation type="submission" date="2015-08" db="EMBL/GenBank/DDBJ databases">
        <authorList>
            <person name="Babu N.S."/>
            <person name="Beckwith C.J."/>
            <person name="Beseler K.G."/>
            <person name="Brison A."/>
            <person name="Carone J.V."/>
            <person name="Caskin T.P."/>
            <person name="Diamond M."/>
            <person name="Durham M.E."/>
            <person name="Foxe J.M."/>
            <person name="Go M."/>
            <person name="Henderson B.A."/>
            <person name="Jones I.B."/>
            <person name="McGettigan J.A."/>
            <person name="Micheletti S.J."/>
            <person name="Nasrallah M.E."/>
            <person name="Ortiz D."/>
            <person name="Piller C.R."/>
            <person name="Privatt S.R."/>
            <person name="Schneider S.L."/>
            <person name="Sharp S."/>
            <person name="Smith T.C."/>
            <person name="Stanton J.D."/>
            <person name="Ullery H.E."/>
            <person name="Wilson R.J."/>
            <person name="Serrano M.G."/>
            <person name="Buck G."/>
            <person name="Lee V."/>
            <person name="Wang Y."/>
            <person name="Carvalho R."/>
            <person name="Voegtly L."/>
            <person name="Shi R."/>
            <person name="Duckworth R."/>
            <person name="Johnson A."/>
            <person name="Loviza R."/>
            <person name="Walstead R."/>
            <person name="Shah Z."/>
            <person name="Kiflezghi M."/>
            <person name="Wade K."/>
            <person name="Ball S.L."/>
            <person name="Bradley K.W."/>
            <person name="Asai D.J."/>
            <person name="Bowman C.A."/>
            <person name="Russell D.A."/>
            <person name="Pope W.H."/>
            <person name="Jacobs-Sera D."/>
            <person name="Hendrix R.W."/>
            <person name="Hatfull G.F."/>
        </authorList>
    </citation>
    <scope>NUCLEOTIDE SEQUENCE [LARGE SCALE GENOMIC DNA]</scope>
</reference>
<dbReference type="InterPro" id="IPR024997">
    <property type="entry name" value="DUF3892"/>
</dbReference>
<dbReference type="KEGG" id="vg:29125187"/>
<organism evidence="2 3">
    <name type="scientific">Bacillus phage SP-15</name>
    <dbReference type="NCBI Taxonomy" id="1792032"/>
    <lineage>
        <taxon>Viruses</taxon>
        <taxon>Duplodnaviria</taxon>
        <taxon>Heunggongvirae</taxon>
        <taxon>Uroviricota</taxon>
        <taxon>Caudoviricetes</taxon>
        <taxon>Thornevirus</taxon>
        <taxon>Thornevirus SP15</taxon>
    </lineage>
</organism>
<evidence type="ECO:0008006" key="4">
    <source>
        <dbReference type="Google" id="ProtNLM"/>
    </source>
</evidence>
<feature type="compositionally biased region" description="Polar residues" evidence="1">
    <location>
        <begin position="134"/>
        <end position="144"/>
    </location>
</feature>
<dbReference type="Pfam" id="PF13031">
    <property type="entry name" value="DUF3892"/>
    <property type="match status" value="1"/>
</dbReference>
<feature type="compositionally biased region" description="Polar residues" evidence="1">
    <location>
        <begin position="56"/>
        <end position="67"/>
    </location>
</feature>
<proteinExistence type="predicted"/>
<gene>
    <name evidence="2" type="ORF">SP15_019</name>
</gene>
<feature type="region of interest" description="Disordered" evidence="1">
    <location>
        <begin position="1"/>
        <end position="69"/>
    </location>
</feature>